<keyword evidence="2" id="KW-1185">Reference proteome</keyword>
<dbReference type="Pfam" id="PF13671">
    <property type="entry name" value="AAA_33"/>
    <property type="match status" value="1"/>
</dbReference>
<dbReference type="KEGG" id="erx:ATZ35_02030"/>
<protein>
    <submittedName>
        <fullName evidence="1">Kinase</fullName>
    </submittedName>
</protein>
<keyword evidence="1" id="KW-0418">Kinase</keyword>
<dbReference type="InterPro" id="IPR027417">
    <property type="entry name" value="P-loop_NTPase"/>
</dbReference>
<sequence length="205" mass="24362">MQKFLILLAGSPATGKTYLIQKIQEQIPDIFLITPDEGKELFADSVGFDTLDEKQRLEQRVWHFYYGVLELYMDAGKQVIVSEYPFSDKQKDKLAQFADTYGYEVITIRLVADFEVLWERRKKRDLEPERHLSHLMTHYHFQDQLENRNEADNHITKAGFKQIINTRGYNQFQLGELHEFDVTDYLKVDYRSLIEYLKNKIENNN</sequence>
<dbReference type="EMBL" id="CP013655">
    <property type="protein sequence ID" value="ALS35976.1"/>
    <property type="molecule type" value="Genomic_DNA"/>
</dbReference>
<gene>
    <name evidence="1" type="ORF">ATZ35_02030</name>
</gene>
<dbReference type="STRING" id="118060.ATZ35_02030"/>
<keyword evidence="1" id="KW-0808">Transferase</keyword>
<dbReference type="GO" id="GO:0016301">
    <property type="term" value="F:kinase activity"/>
    <property type="evidence" value="ECO:0007669"/>
    <property type="project" value="UniProtKB-KW"/>
</dbReference>
<accession>A0A0U2X7D9</accession>
<dbReference type="Proteomes" id="UP000067523">
    <property type="component" value="Chromosome"/>
</dbReference>
<name>A0A0U2X7D9_9ENTE</name>
<proteinExistence type="predicted"/>
<dbReference type="SUPFAM" id="SSF52540">
    <property type="entry name" value="P-loop containing nucleoside triphosphate hydrolases"/>
    <property type="match status" value="1"/>
</dbReference>
<dbReference type="AlphaFoldDB" id="A0A0U2X7D9"/>
<evidence type="ECO:0000313" key="1">
    <source>
        <dbReference type="EMBL" id="ALS35976.1"/>
    </source>
</evidence>
<dbReference type="Gene3D" id="3.40.50.300">
    <property type="entry name" value="P-loop containing nucleotide triphosphate hydrolases"/>
    <property type="match status" value="1"/>
</dbReference>
<dbReference type="RefSeq" id="WP_208929104.1">
    <property type="nucleotide sequence ID" value="NZ_CP013655.1"/>
</dbReference>
<evidence type="ECO:0000313" key="2">
    <source>
        <dbReference type="Proteomes" id="UP000067523"/>
    </source>
</evidence>
<reference evidence="2" key="1">
    <citation type="submission" date="2015-12" db="EMBL/GenBank/DDBJ databases">
        <authorList>
            <person name="Lauer A."/>
            <person name="Humrighouse B."/>
            <person name="Loparev V."/>
            <person name="Shewmaker P.L."/>
            <person name="Whitney A.M."/>
            <person name="McLaughlin R.W."/>
        </authorList>
    </citation>
    <scope>NUCLEOTIDE SEQUENCE [LARGE SCALE GENOMIC DNA]</scope>
    <source>
        <strain evidence="2">LMG 26678</strain>
    </source>
</reference>
<organism evidence="1 2">
    <name type="scientific">Enterococcus rotai</name>
    <dbReference type="NCBI Taxonomy" id="118060"/>
    <lineage>
        <taxon>Bacteria</taxon>
        <taxon>Bacillati</taxon>
        <taxon>Bacillota</taxon>
        <taxon>Bacilli</taxon>
        <taxon>Lactobacillales</taxon>
        <taxon>Enterococcaceae</taxon>
        <taxon>Enterococcus</taxon>
    </lineage>
</organism>